<accession>A0A9Q1GNL3</accession>
<protein>
    <submittedName>
        <fullName evidence="2">Uncharacterized protein</fullName>
    </submittedName>
</protein>
<sequence>MPFLDSSALHTSKVAENPKIWVKENPISKGYPVTMANNTYMMTTFGIKKTKGQEDDKPTVIGQVVEELDRDGNEDGNGIGMGKGDVGELRNKCSSFPLLEVVLNISKGQSINTICNPIPFAIQTDRVTKTVTRVDKRKGIMIEEEHIHKGKEIMFPDVGTNNDDDSFEDDSSSDYEEDDDLDDGSLNDEDDSNCSVVDEDELFKHSSEDEIDKYDRMYAGCIMWEAKGDGEVVLKQGNLFEEKKQFLDVFRDYLGIIAVIESMFPRACRRICVVHFQGSFVKAFQGPKLKALMTRACNAYNGWTHRKAMEALHNLSPGAHNWLLDESKEHWCRHLFPTFTKSDDNTINFVETLNNVLKMPYPMPLQSKQQMQDIHVVHSVEPARYFQSEIKSKEEDCPNSGKN</sequence>
<name>A0A9Q1GNL3_9CARY</name>
<comment type="caution">
    <text evidence="2">The sequence shown here is derived from an EMBL/GenBank/DDBJ whole genome shotgun (WGS) entry which is preliminary data.</text>
</comment>
<keyword evidence="3" id="KW-1185">Reference proteome</keyword>
<evidence type="ECO:0000313" key="3">
    <source>
        <dbReference type="Proteomes" id="UP001153076"/>
    </source>
</evidence>
<dbReference type="Proteomes" id="UP001153076">
    <property type="component" value="Unassembled WGS sequence"/>
</dbReference>
<proteinExistence type="predicted"/>
<reference evidence="2" key="1">
    <citation type="submission" date="2022-04" db="EMBL/GenBank/DDBJ databases">
        <title>Carnegiea gigantea Genome sequencing and assembly v2.</title>
        <authorList>
            <person name="Copetti D."/>
            <person name="Sanderson M.J."/>
            <person name="Burquez A."/>
            <person name="Wojciechowski M.F."/>
        </authorList>
    </citation>
    <scope>NUCLEOTIDE SEQUENCE</scope>
    <source>
        <strain evidence="2">SGP5-SGP5p</strain>
        <tissue evidence="2">Aerial part</tissue>
    </source>
</reference>
<evidence type="ECO:0000256" key="1">
    <source>
        <dbReference type="SAM" id="MobiDB-lite"/>
    </source>
</evidence>
<dbReference type="OrthoDB" id="1683089at2759"/>
<gene>
    <name evidence="2" type="ORF">Cgig2_007795</name>
</gene>
<feature type="compositionally biased region" description="Acidic residues" evidence="1">
    <location>
        <begin position="162"/>
        <end position="193"/>
    </location>
</feature>
<dbReference type="AlphaFoldDB" id="A0A9Q1GNL3"/>
<organism evidence="2 3">
    <name type="scientific">Carnegiea gigantea</name>
    <dbReference type="NCBI Taxonomy" id="171969"/>
    <lineage>
        <taxon>Eukaryota</taxon>
        <taxon>Viridiplantae</taxon>
        <taxon>Streptophyta</taxon>
        <taxon>Embryophyta</taxon>
        <taxon>Tracheophyta</taxon>
        <taxon>Spermatophyta</taxon>
        <taxon>Magnoliopsida</taxon>
        <taxon>eudicotyledons</taxon>
        <taxon>Gunneridae</taxon>
        <taxon>Pentapetalae</taxon>
        <taxon>Caryophyllales</taxon>
        <taxon>Cactineae</taxon>
        <taxon>Cactaceae</taxon>
        <taxon>Cactoideae</taxon>
        <taxon>Echinocereeae</taxon>
        <taxon>Carnegiea</taxon>
    </lineage>
</organism>
<dbReference type="EMBL" id="JAKOGI010002005">
    <property type="protein sequence ID" value="KAJ8423283.1"/>
    <property type="molecule type" value="Genomic_DNA"/>
</dbReference>
<evidence type="ECO:0000313" key="2">
    <source>
        <dbReference type="EMBL" id="KAJ8423283.1"/>
    </source>
</evidence>
<feature type="region of interest" description="Disordered" evidence="1">
    <location>
        <begin position="153"/>
        <end position="193"/>
    </location>
</feature>